<protein>
    <recommendedName>
        <fullName evidence="7">N-acetyl-gamma-glutamyl-phosphate reductase</fullName>
        <shortName evidence="7">AGPR</shortName>
        <ecNumber evidence="7">1.2.1.38</ecNumber>
    </recommendedName>
    <alternativeName>
        <fullName evidence="7">N-acetyl-glutamate semialdehyde dehydrogenase</fullName>
        <shortName evidence="7">NAGSA dehydrogenase</shortName>
    </alternativeName>
</protein>
<dbReference type="SMART" id="SM00859">
    <property type="entry name" value="Semialdhyde_dh"/>
    <property type="match status" value="1"/>
</dbReference>
<dbReference type="InterPro" id="IPR000534">
    <property type="entry name" value="Semialdehyde_DH_NAD-bd"/>
</dbReference>
<evidence type="ECO:0000256" key="8">
    <source>
        <dbReference type="PROSITE-ProRule" id="PRU10010"/>
    </source>
</evidence>
<dbReference type="HAMAP" id="MF_00150">
    <property type="entry name" value="ArgC_type1"/>
    <property type="match status" value="1"/>
</dbReference>
<comment type="function">
    <text evidence="7">Catalyzes the NADPH-dependent reduction of N-acetyl-5-glutamyl phosphate to yield N-acetyl-L-glutamate 5-semialdehyde.</text>
</comment>
<dbReference type="PANTHER" id="PTHR32338">
    <property type="entry name" value="N-ACETYL-GAMMA-GLUTAMYL-PHOSPHATE REDUCTASE, CHLOROPLASTIC-RELATED-RELATED"/>
    <property type="match status" value="1"/>
</dbReference>
<comment type="pathway">
    <text evidence="1 7">Amino-acid biosynthesis; L-arginine biosynthesis; N(2)-acetyl-L-ornithine from L-glutamate: step 3/4.</text>
</comment>
<feature type="active site" evidence="7 8">
    <location>
        <position position="149"/>
    </location>
</feature>
<dbReference type="GeneID" id="98318995"/>
<dbReference type="GO" id="GO:0003942">
    <property type="term" value="F:N-acetyl-gamma-glutamyl-phosphate reductase activity"/>
    <property type="evidence" value="ECO:0007669"/>
    <property type="project" value="UniProtKB-UniRule"/>
</dbReference>
<dbReference type="GO" id="GO:0070401">
    <property type="term" value="F:NADP+ binding"/>
    <property type="evidence" value="ECO:0007669"/>
    <property type="project" value="InterPro"/>
</dbReference>
<dbReference type="PANTHER" id="PTHR32338:SF10">
    <property type="entry name" value="N-ACETYL-GAMMA-GLUTAMYL-PHOSPHATE REDUCTASE, CHLOROPLASTIC-RELATED"/>
    <property type="match status" value="1"/>
</dbReference>
<dbReference type="InterPro" id="IPR023013">
    <property type="entry name" value="AGPR_AS"/>
</dbReference>
<dbReference type="FunFam" id="3.30.360.10:FF:000014">
    <property type="entry name" value="N-acetyl-gamma-glutamyl-phosphate reductase"/>
    <property type="match status" value="1"/>
</dbReference>
<evidence type="ECO:0000313" key="10">
    <source>
        <dbReference type="EMBL" id="KRM06101.1"/>
    </source>
</evidence>
<comment type="caution">
    <text evidence="10">The sequence shown here is derived from an EMBL/GenBank/DDBJ whole genome shotgun (WGS) entry which is preliminary data.</text>
</comment>
<comment type="similarity">
    <text evidence="7">Belongs to the NAGSA dehydrogenase family. Type 1 subfamily.</text>
</comment>
<dbReference type="NCBIfam" id="TIGR01850">
    <property type="entry name" value="argC"/>
    <property type="match status" value="1"/>
</dbReference>
<dbReference type="EMBL" id="AZGB01000016">
    <property type="protein sequence ID" value="KRM06101.1"/>
    <property type="molecule type" value="Genomic_DNA"/>
</dbReference>
<evidence type="ECO:0000256" key="5">
    <source>
        <dbReference type="ARBA" id="ARBA00023002"/>
    </source>
</evidence>
<organism evidence="10 11">
    <name type="scientific">Liquorilactobacillus ghanensis DSM 18630</name>
    <dbReference type="NCBI Taxonomy" id="1423750"/>
    <lineage>
        <taxon>Bacteria</taxon>
        <taxon>Bacillati</taxon>
        <taxon>Bacillota</taxon>
        <taxon>Bacilli</taxon>
        <taxon>Lactobacillales</taxon>
        <taxon>Lactobacillaceae</taxon>
        <taxon>Liquorilactobacillus</taxon>
    </lineage>
</organism>
<name>A0A0R1VL92_9LACO</name>
<dbReference type="PROSITE" id="PS01224">
    <property type="entry name" value="ARGC"/>
    <property type="match status" value="1"/>
</dbReference>
<dbReference type="Pfam" id="PF01118">
    <property type="entry name" value="Semialdhyde_dh"/>
    <property type="match status" value="1"/>
</dbReference>
<dbReference type="InterPro" id="IPR036291">
    <property type="entry name" value="NAD(P)-bd_dom_sf"/>
</dbReference>
<evidence type="ECO:0000256" key="6">
    <source>
        <dbReference type="ARBA" id="ARBA00050557"/>
    </source>
</evidence>
<dbReference type="InterPro" id="IPR050085">
    <property type="entry name" value="AGPR"/>
</dbReference>
<dbReference type="SUPFAM" id="SSF55347">
    <property type="entry name" value="Glyceraldehyde-3-phosphate dehydrogenase-like, C-terminal domain"/>
    <property type="match status" value="1"/>
</dbReference>
<evidence type="ECO:0000256" key="4">
    <source>
        <dbReference type="ARBA" id="ARBA00022857"/>
    </source>
</evidence>
<keyword evidence="5 7" id="KW-0560">Oxidoreductase</keyword>
<comment type="catalytic activity">
    <reaction evidence="6 7">
        <text>N-acetyl-L-glutamate 5-semialdehyde + phosphate + NADP(+) = N-acetyl-L-glutamyl 5-phosphate + NADPH + H(+)</text>
        <dbReference type="Rhea" id="RHEA:21588"/>
        <dbReference type="ChEBI" id="CHEBI:15378"/>
        <dbReference type="ChEBI" id="CHEBI:29123"/>
        <dbReference type="ChEBI" id="CHEBI:43474"/>
        <dbReference type="ChEBI" id="CHEBI:57783"/>
        <dbReference type="ChEBI" id="CHEBI:57936"/>
        <dbReference type="ChEBI" id="CHEBI:58349"/>
        <dbReference type="EC" id="1.2.1.38"/>
    </reaction>
</comment>
<evidence type="ECO:0000256" key="3">
    <source>
        <dbReference type="ARBA" id="ARBA00022605"/>
    </source>
</evidence>
<evidence type="ECO:0000256" key="7">
    <source>
        <dbReference type="HAMAP-Rule" id="MF_00150"/>
    </source>
</evidence>
<dbReference type="UniPathway" id="UPA00068">
    <property type="reaction ID" value="UER00108"/>
</dbReference>
<keyword evidence="7" id="KW-0963">Cytoplasm</keyword>
<dbReference type="PATRIC" id="fig|1423750.3.peg.992"/>
<evidence type="ECO:0000313" key="11">
    <source>
        <dbReference type="Proteomes" id="UP000051451"/>
    </source>
</evidence>
<dbReference type="GO" id="GO:0006526">
    <property type="term" value="P:L-arginine biosynthetic process"/>
    <property type="evidence" value="ECO:0007669"/>
    <property type="project" value="UniProtKB-UniRule"/>
</dbReference>
<feature type="domain" description="Semialdehyde dehydrogenase NAD-binding" evidence="9">
    <location>
        <begin position="2"/>
        <end position="142"/>
    </location>
</feature>
<keyword evidence="11" id="KW-1185">Reference proteome</keyword>
<reference evidence="10 11" key="1">
    <citation type="journal article" date="2015" name="Genome Announc.">
        <title>Expanding the biotechnology potential of lactobacilli through comparative genomics of 213 strains and associated genera.</title>
        <authorList>
            <person name="Sun Z."/>
            <person name="Harris H.M."/>
            <person name="McCann A."/>
            <person name="Guo C."/>
            <person name="Argimon S."/>
            <person name="Zhang W."/>
            <person name="Yang X."/>
            <person name="Jeffery I.B."/>
            <person name="Cooney J.C."/>
            <person name="Kagawa T.F."/>
            <person name="Liu W."/>
            <person name="Song Y."/>
            <person name="Salvetti E."/>
            <person name="Wrobel A."/>
            <person name="Rasinkangas P."/>
            <person name="Parkhill J."/>
            <person name="Rea M.C."/>
            <person name="O'Sullivan O."/>
            <person name="Ritari J."/>
            <person name="Douillard F.P."/>
            <person name="Paul Ross R."/>
            <person name="Yang R."/>
            <person name="Briner A.E."/>
            <person name="Felis G.E."/>
            <person name="de Vos W.M."/>
            <person name="Barrangou R."/>
            <person name="Klaenhammer T.R."/>
            <person name="Caufield P.W."/>
            <person name="Cui Y."/>
            <person name="Zhang H."/>
            <person name="O'Toole P.W."/>
        </authorList>
    </citation>
    <scope>NUCLEOTIDE SEQUENCE [LARGE SCALE GENOMIC DNA]</scope>
    <source>
        <strain evidence="10 11">DSM 18630</strain>
    </source>
</reference>
<dbReference type="InterPro" id="IPR058924">
    <property type="entry name" value="AGPR_dimerisation_dom"/>
</dbReference>
<dbReference type="RefSeq" id="WP_057871720.1">
    <property type="nucleotide sequence ID" value="NZ_AZGB01000016.1"/>
</dbReference>
<dbReference type="Gene3D" id="3.30.360.10">
    <property type="entry name" value="Dihydrodipicolinate Reductase, domain 2"/>
    <property type="match status" value="1"/>
</dbReference>
<keyword evidence="2 7" id="KW-0055">Arginine biosynthesis</keyword>
<dbReference type="CDD" id="cd23934">
    <property type="entry name" value="AGPR_1_C"/>
    <property type="match status" value="1"/>
</dbReference>
<keyword evidence="3 7" id="KW-0028">Amino-acid biosynthesis</keyword>
<sequence>MEIGIIGATGYSGNVLYSLLKQHPQVTKINLYGHQQTNSTTSYLDEEIPSFQGEHLPLQAFNAEKIMAENDCLFFATPAGVAKQLATPLLAADFPIIDLSGDFRLKDPAEYSKWYQQPAASAEQLAKAEYGLCEFNDHPTAAYIANPGCYATATLLGLAPLIIEHLIELKSIVVDAKSGVSGAGKKLSASSHFSFINENAWLYKLNQHKHIPEILQQMQNWDDQVQAVQFSTTLIPITRGIMATIYAQLKPGITPKQIDDVYRKHYQTKPFVRWRSTELPMIKNVTGSNYCDLGYGYNPATNVITVVSVIDNLLKGAAGQAVQNFNLMWHFPETTGLPQLPIFP</sequence>
<dbReference type="GO" id="GO:0005737">
    <property type="term" value="C:cytoplasm"/>
    <property type="evidence" value="ECO:0007669"/>
    <property type="project" value="UniProtKB-SubCell"/>
</dbReference>
<dbReference type="Pfam" id="PF22698">
    <property type="entry name" value="Semialdhyde_dhC_1"/>
    <property type="match status" value="1"/>
</dbReference>
<dbReference type="OrthoDB" id="9801289at2"/>
<evidence type="ECO:0000256" key="2">
    <source>
        <dbReference type="ARBA" id="ARBA00022571"/>
    </source>
</evidence>
<accession>A0A0R1VL92</accession>
<dbReference type="AlphaFoldDB" id="A0A0R1VL92"/>
<dbReference type="SUPFAM" id="SSF51735">
    <property type="entry name" value="NAD(P)-binding Rossmann-fold domains"/>
    <property type="match status" value="1"/>
</dbReference>
<dbReference type="InterPro" id="IPR000706">
    <property type="entry name" value="AGPR_type-1"/>
</dbReference>
<dbReference type="GO" id="GO:0051287">
    <property type="term" value="F:NAD binding"/>
    <property type="evidence" value="ECO:0007669"/>
    <property type="project" value="InterPro"/>
</dbReference>
<proteinExistence type="inferred from homology"/>
<dbReference type="CDD" id="cd17895">
    <property type="entry name" value="AGPR_1_N"/>
    <property type="match status" value="1"/>
</dbReference>
<gene>
    <name evidence="7" type="primary">argC</name>
    <name evidence="10" type="ORF">FC89_GL000968</name>
</gene>
<evidence type="ECO:0000259" key="9">
    <source>
        <dbReference type="SMART" id="SM00859"/>
    </source>
</evidence>
<evidence type="ECO:0000256" key="1">
    <source>
        <dbReference type="ARBA" id="ARBA00004862"/>
    </source>
</evidence>
<comment type="subcellular location">
    <subcellularLocation>
        <location evidence="7">Cytoplasm</location>
    </subcellularLocation>
</comment>
<dbReference type="STRING" id="1423750.FC89_GL000968"/>
<dbReference type="Gene3D" id="3.40.50.720">
    <property type="entry name" value="NAD(P)-binding Rossmann-like Domain"/>
    <property type="match status" value="1"/>
</dbReference>
<dbReference type="EC" id="1.2.1.38" evidence="7"/>
<keyword evidence="4 7" id="KW-0521">NADP</keyword>
<dbReference type="Proteomes" id="UP000051451">
    <property type="component" value="Unassembled WGS sequence"/>
</dbReference>